<name>A0A127B9Y9_9EURY</name>
<reference evidence="1 2" key="2">
    <citation type="journal article" date="2016" name="Int. J. Syst. Evol. Microbiol.">
        <title>Pyrococcus kukulkanii sp. nov., a hyperthermophilic, piezophilic archaeon isolated from a deep-sea hydrothermal vent.</title>
        <authorList>
            <person name="Callac N."/>
            <person name="Oger P."/>
            <person name="Lesongeur F."/>
            <person name="Rattray J.E."/>
            <person name="Vannier P."/>
            <person name="Michoud G."/>
            <person name="Beauverger M."/>
            <person name="Gayet N."/>
            <person name="Rouxel O."/>
            <person name="Jebbar M."/>
            <person name="Godfroy A."/>
        </authorList>
    </citation>
    <scope>NUCLEOTIDE SEQUENCE [LARGE SCALE GENOMIC DNA]</scope>
    <source>
        <strain evidence="1 2">NCB100</strain>
    </source>
</reference>
<dbReference type="AlphaFoldDB" id="A0A127B9Y9"/>
<dbReference type="STRING" id="1609559.TQ32_03285"/>
<proteinExistence type="predicted"/>
<dbReference type="PATRIC" id="fig|1609559.3.peg.688"/>
<evidence type="ECO:0000313" key="2">
    <source>
        <dbReference type="Proteomes" id="UP000070587"/>
    </source>
</evidence>
<dbReference type="GeneID" id="43932414"/>
<accession>A0A127B9Y9</accession>
<dbReference type="KEGG" id="pyc:TQ32_03285"/>
<gene>
    <name evidence="1" type="ORF">TQ32_03285</name>
</gene>
<reference evidence="2" key="1">
    <citation type="submission" date="2015-02" db="EMBL/GenBank/DDBJ databases">
        <title>Pyrococcus kukulkanii sp. nov., a novel hyperthermophilic archaeon isolated from a deep-sea hydrothermal vent at the Guaymas Basin.</title>
        <authorList>
            <person name="Oger P.M."/>
            <person name="Callac N."/>
            <person name="Jebbar M."/>
            <person name="Godfroy A."/>
        </authorList>
    </citation>
    <scope>NUCLEOTIDE SEQUENCE [LARGE SCALE GENOMIC DNA]</scope>
    <source>
        <strain evidence="2">NCB100</strain>
    </source>
</reference>
<dbReference type="OrthoDB" id="11709at2157"/>
<organism evidence="1 2">
    <name type="scientific">Pyrococcus kukulkanii</name>
    <dbReference type="NCBI Taxonomy" id="1609559"/>
    <lineage>
        <taxon>Archaea</taxon>
        <taxon>Methanobacteriati</taxon>
        <taxon>Methanobacteriota</taxon>
        <taxon>Thermococci</taxon>
        <taxon>Thermococcales</taxon>
        <taxon>Thermococcaceae</taxon>
        <taxon>Pyrococcus</taxon>
    </lineage>
</organism>
<evidence type="ECO:0000313" key="1">
    <source>
        <dbReference type="EMBL" id="AMM53609.1"/>
    </source>
</evidence>
<dbReference type="RefSeq" id="WP_068320983.1">
    <property type="nucleotide sequence ID" value="NZ_CP010835.1"/>
</dbReference>
<dbReference type="EMBL" id="CP010835">
    <property type="protein sequence ID" value="AMM53609.1"/>
    <property type="molecule type" value="Genomic_DNA"/>
</dbReference>
<dbReference type="Proteomes" id="UP000070587">
    <property type="component" value="Chromosome"/>
</dbReference>
<protein>
    <submittedName>
        <fullName evidence="1">Uncharacterized protein</fullName>
    </submittedName>
</protein>
<sequence>MNGSEKPTAPVALQPVAETVAMGLATNITLPLLKWWISKEYLFIALEGSRGVVPSALASLPLSLALKYH</sequence>